<keyword evidence="2" id="KW-0378">Hydrolase</keyword>
<comment type="similarity">
    <text evidence="1">Belongs to the pectinesterase family.</text>
</comment>
<dbReference type="InterPro" id="IPR000070">
    <property type="entry name" value="Pectinesterase_cat"/>
</dbReference>
<dbReference type="PATRIC" id="fig|1208321.3.peg.1452"/>
<keyword evidence="6" id="KW-1185">Reference proteome</keyword>
<evidence type="ECO:0000313" key="6">
    <source>
        <dbReference type="Proteomes" id="UP000018857"/>
    </source>
</evidence>
<comment type="caution">
    <text evidence="5">The sequence shown here is derived from an EMBL/GenBank/DDBJ whole genome shotgun (WGS) entry which is preliminary data.</text>
</comment>
<dbReference type="PANTHER" id="PTHR31321">
    <property type="entry name" value="ACYL-COA THIOESTER HYDROLASE YBHC-RELATED"/>
    <property type="match status" value="1"/>
</dbReference>
<dbReference type="Proteomes" id="UP000018857">
    <property type="component" value="Unassembled WGS sequence"/>
</dbReference>
<dbReference type="STRING" id="1208321.D104_07345"/>
<feature type="domain" description="Pectinesterase catalytic" evidence="4">
    <location>
        <begin position="15"/>
        <end position="250"/>
    </location>
</feature>
<evidence type="ECO:0000256" key="1">
    <source>
        <dbReference type="ARBA" id="ARBA00008891"/>
    </source>
</evidence>
<dbReference type="eggNOG" id="COG4677">
    <property type="taxonomic scope" value="Bacteria"/>
</dbReference>
<dbReference type="Gene3D" id="2.160.20.10">
    <property type="entry name" value="Single-stranded right-handed beta-helix, Pectin lyase-like"/>
    <property type="match status" value="1"/>
</dbReference>
<sequence>MEKQEQSMDVFHAVVSLEDQPDHFASLQAALDAAPKDGSLYRIHIHAGRYHERVCIRRDNVEIVGAGAESTIIYAQVCAGMLEHGGQLVSTLGSRVVEVAAVSITLKKLSIVNQWDYIKNALKHPDDPTKTMHPQAIALLLSDKSDHVFLEHVNLESYQDTFCTQGKKSHLTHCKISGNIDFVFGCGESLIERCDIVCRAWPSQSKVWGYIAAPSTSIHQDNGLTFLRCRVIRENNQVPKHSYALGRPWHPTKTFDDGRYADPDAIGKAVFIECELDDHIYGWDKMHGLAKDGSKRYFQPDKDARFHEANNYGSGANQNVGLQADKKHPIFTKLPCRDKSRPT</sequence>
<dbReference type="SUPFAM" id="SSF51126">
    <property type="entry name" value="Pectin lyase-like"/>
    <property type="match status" value="1"/>
</dbReference>
<dbReference type="EMBL" id="AYOZ01000012">
    <property type="protein sequence ID" value="ETI60526.1"/>
    <property type="molecule type" value="Genomic_DNA"/>
</dbReference>
<dbReference type="PANTHER" id="PTHR31321:SF57">
    <property type="entry name" value="PECTINESTERASE 53-RELATED"/>
    <property type="match status" value="1"/>
</dbReference>
<dbReference type="InterPro" id="IPR011050">
    <property type="entry name" value="Pectin_lyase_fold/virulence"/>
</dbReference>
<evidence type="ECO:0000256" key="2">
    <source>
        <dbReference type="ARBA" id="ARBA00022801"/>
    </source>
</evidence>
<organism evidence="5 6">
    <name type="scientific">Marinomonas profundimaris</name>
    <dbReference type="NCBI Taxonomy" id="1208321"/>
    <lineage>
        <taxon>Bacteria</taxon>
        <taxon>Pseudomonadati</taxon>
        <taxon>Pseudomonadota</taxon>
        <taxon>Gammaproteobacteria</taxon>
        <taxon>Oceanospirillales</taxon>
        <taxon>Oceanospirillaceae</taxon>
        <taxon>Marinomonas</taxon>
    </lineage>
</organism>
<name>W1RTE9_9GAMM</name>
<dbReference type="GO" id="GO:0030599">
    <property type="term" value="F:pectinesterase activity"/>
    <property type="evidence" value="ECO:0007669"/>
    <property type="project" value="InterPro"/>
</dbReference>
<dbReference type="InterPro" id="IPR012334">
    <property type="entry name" value="Pectin_lyas_fold"/>
</dbReference>
<evidence type="ECO:0000259" key="4">
    <source>
        <dbReference type="Pfam" id="PF01095"/>
    </source>
</evidence>
<accession>W1RTE9</accession>
<evidence type="ECO:0000256" key="3">
    <source>
        <dbReference type="ARBA" id="ARBA00023085"/>
    </source>
</evidence>
<dbReference type="GO" id="GO:0009279">
    <property type="term" value="C:cell outer membrane"/>
    <property type="evidence" value="ECO:0007669"/>
    <property type="project" value="TreeGrafter"/>
</dbReference>
<protein>
    <submittedName>
        <fullName evidence="5">Pectinesterase</fullName>
    </submittedName>
</protein>
<dbReference type="AlphaFoldDB" id="W1RTE9"/>
<keyword evidence="3" id="KW-0063">Aspartyl esterase</keyword>
<reference evidence="5 6" key="1">
    <citation type="journal article" date="2014" name="Genome Announc.">
        <title>Draft Genome Sequence of Marinomonas sp. Strain D104, a Polycyclic Aromatic Hydrocarbon-Degrading Bacterium from the Deep-Sea Sediment of the Arctic Ocean.</title>
        <authorList>
            <person name="Dong C."/>
            <person name="Bai X."/>
            <person name="Lai Q."/>
            <person name="Xie Y."/>
            <person name="Chen X."/>
            <person name="Shao Z."/>
        </authorList>
    </citation>
    <scope>NUCLEOTIDE SEQUENCE [LARGE SCALE GENOMIC DNA]</scope>
    <source>
        <strain evidence="5 6">D104</strain>
    </source>
</reference>
<proteinExistence type="inferred from homology"/>
<dbReference type="GO" id="GO:0042545">
    <property type="term" value="P:cell wall modification"/>
    <property type="evidence" value="ECO:0007669"/>
    <property type="project" value="InterPro"/>
</dbReference>
<evidence type="ECO:0000313" key="5">
    <source>
        <dbReference type="EMBL" id="ETI60526.1"/>
    </source>
</evidence>
<dbReference type="Pfam" id="PF01095">
    <property type="entry name" value="Pectinesterase"/>
    <property type="match status" value="1"/>
</dbReference>
<gene>
    <name evidence="5" type="ORF">D104_07345</name>
</gene>